<proteinExistence type="predicted"/>
<reference evidence="1" key="1">
    <citation type="submission" date="2020-08" db="EMBL/GenBank/DDBJ databases">
        <title>Multicomponent nature underlies the extraordinary mechanical properties of spider dragline silk.</title>
        <authorList>
            <person name="Kono N."/>
            <person name="Nakamura H."/>
            <person name="Mori M."/>
            <person name="Yoshida Y."/>
            <person name="Ohtoshi R."/>
            <person name="Malay A.D."/>
            <person name="Moran D.A.P."/>
            <person name="Tomita M."/>
            <person name="Numata K."/>
            <person name="Arakawa K."/>
        </authorList>
    </citation>
    <scope>NUCLEOTIDE SEQUENCE</scope>
</reference>
<dbReference type="OrthoDB" id="10413232at2759"/>
<dbReference type="AlphaFoldDB" id="A0A8X6YXP9"/>
<protein>
    <submittedName>
        <fullName evidence="1">Uncharacterized protein</fullName>
    </submittedName>
</protein>
<keyword evidence="2" id="KW-1185">Reference proteome</keyword>
<gene>
    <name evidence="1" type="ORF">TNIN_491991</name>
</gene>
<sequence length="134" mass="15295">MLLIHSAIVCHPFTPAQPKWDKNTVSRPVLIFKVLRLLNSSFGMGERCVRDHLAGWSKERFRTWRKRIARTIGQQLNRLDCHPEEKQTRGLNLKKNYFFVCMMEGGGMLGGLGGERSEQGVSEYGGRKLGYTVL</sequence>
<organism evidence="1 2">
    <name type="scientific">Trichonephila inaurata madagascariensis</name>
    <dbReference type="NCBI Taxonomy" id="2747483"/>
    <lineage>
        <taxon>Eukaryota</taxon>
        <taxon>Metazoa</taxon>
        <taxon>Ecdysozoa</taxon>
        <taxon>Arthropoda</taxon>
        <taxon>Chelicerata</taxon>
        <taxon>Arachnida</taxon>
        <taxon>Araneae</taxon>
        <taxon>Araneomorphae</taxon>
        <taxon>Entelegynae</taxon>
        <taxon>Araneoidea</taxon>
        <taxon>Nephilidae</taxon>
        <taxon>Trichonephila</taxon>
        <taxon>Trichonephila inaurata</taxon>
    </lineage>
</organism>
<name>A0A8X6YXP9_9ARAC</name>
<dbReference type="EMBL" id="BMAV01023090">
    <property type="protein sequence ID" value="GFY78602.1"/>
    <property type="molecule type" value="Genomic_DNA"/>
</dbReference>
<accession>A0A8X6YXP9</accession>
<evidence type="ECO:0000313" key="2">
    <source>
        <dbReference type="Proteomes" id="UP000886998"/>
    </source>
</evidence>
<comment type="caution">
    <text evidence="1">The sequence shown here is derived from an EMBL/GenBank/DDBJ whole genome shotgun (WGS) entry which is preliminary data.</text>
</comment>
<evidence type="ECO:0000313" key="1">
    <source>
        <dbReference type="EMBL" id="GFY78602.1"/>
    </source>
</evidence>
<dbReference type="Proteomes" id="UP000886998">
    <property type="component" value="Unassembled WGS sequence"/>
</dbReference>